<feature type="compositionally biased region" description="Low complexity" evidence="2">
    <location>
        <begin position="474"/>
        <end position="488"/>
    </location>
</feature>
<organism evidence="6 7">
    <name type="scientific">Desulfoglaeba alkanexedens ALDC</name>
    <dbReference type="NCBI Taxonomy" id="980445"/>
    <lineage>
        <taxon>Bacteria</taxon>
        <taxon>Pseudomonadati</taxon>
        <taxon>Thermodesulfobacteriota</taxon>
        <taxon>Syntrophobacteria</taxon>
        <taxon>Syntrophobacterales</taxon>
        <taxon>Syntrophobacteraceae</taxon>
        <taxon>Desulfoglaeba</taxon>
    </lineage>
</organism>
<dbReference type="InterPro" id="IPR011765">
    <property type="entry name" value="Pept_M16_N"/>
</dbReference>
<reference evidence="6 7" key="2">
    <citation type="submission" date="2019-05" db="EMBL/GenBank/DDBJ databases">
        <authorList>
            <person name="Suflita J.M."/>
            <person name="Marks C.R."/>
        </authorList>
    </citation>
    <scope>NUCLEOTIDE SEQUENCE [LARGE SCALE GENOMIC DNA]</scope>
    <source>
        <strain evidence="6 7">ALDC</strain>
    </source>
</reference>
<evidence type="ECO:0000256" key="1">
    <source>
        <dbReference type="ARBA" id="ARBA00007261"/>
    </source>
</evidence>
<dbReference type="InterPro" id="IPR011249">
    <property type="entry name" value="Metalloenz_LuxS/M16"/>
</dbReference>
<dbReference type="InterPro" id="IPR050361">
    <property type="entry name" value="MPP/UQCRC_Complex"/>
</dbReference>
<feature type="signal peptide" evidence="3">
    <location>
        <begin position="1"/>
        <end position="33"/>
    </location>
</feature>
<dbReference type="SUPFAM" id="SSF63411">
    <property type="entry name" value="LuxS/MPP-like metallohydrolase"/>
    <property type="match status" value="4"/>
</dbReference>
<gene>
    <name evidence="6" type="ORF">FDQ92_14350</name>
</gene>
<dbReference type="Proteomes" id="UP000298602">
    <property type="component" value="Chromosome"/>
</dbReference>
<name>A0A4P8L5J1_9BACT</name>
<dbReference type="Pfam" id="PF00675">
    <property type="entry name" value="Peptidase_M16"/>
    <property type="match status" value="2"/>
</dbReference>
<feature type="domain" description="Peptidase M16 N-terminal" evidence="4">
    <location>
        <begin position="71"/>
        <end position="217"/>
    </location>
</feature>
<evidence type="ECO:0000313" key="6">
    <source>
        <dbReference type="EMBL" id="QCQ23249.1"/>
    </source>
</evidence>
<feature type="domain" description="Peptidase M16 C-terminal" evidence="5">
    <location>
        <begin position="661"/>
        <end position="840"/>
    </location>
</feature>
<dbReference type="PANTHER" id="PTHR11851:SF49">
    <property type="entry name" value="MITOCHONDRIAL-PROCESSING PEPTIDASE SUBUNIT ALPHA"/>
    <property type="match status" value="1"/>
</dbReference>
<feature type="region of interest" description="Disordered" evidence="2">
    <location>
        <begin position="470"/>
        <end position="496"/>
    </location>
</feature>
<feature type="domain" description="Peptidase M16 N-terminal" evidence="4">
    <location>
        <begin position="508"/>
        <end position="654"/>
    </location>
</feature>
<proteinExistence type="inferred from homology"/>
<dbReference type="RefSeq" id="WP_137425528.1">
    <property type="nucleotide sequence ID" value="NZ_CP040098.1"/>
</dbReference>
<dbReference type="OrthoDB" id="9811314at2"/>
<evidence type="ECO:0000313" key="7">
    <source>
        <dbReference type="Proteomes" id="UP000298602"/>
    </source>
</evidence>
<dbReference type="PANTHER" id="PTHR11851">
    <property type="entry name" value="METALLOPROTEASE"/>
    <property type="match status" value="1"/>
</dbReference>
<sequence>MKGKRPVPVRFKPAVLLCCLAALLCLLWLPVPAESSEAPGIGSVPERALGAHRLRAKDGDAFVVLQNGLTVLVRSKPGGNAVSARVLVRAGSIYEGPYLTGGLSHYLEHVVFSGTTKSFTEDQARKRLEELGGASNAYTSHDRTVYFINTSAENWREALDLLLSFVLECTLDPAETAREKAVIQQEIRMGENSPQRELWKLFMQTAYRVHPVRHPVIGYEEVFVRQDREALARYYDERYQPQNMVLAVAGDVDPWEVVRFVADKTRSVARSSAEPLALPEEFPQLTLRWEEKALPMARMNQAMVGFPSVRLTHEDLYALDVLAIVVGDGRTGRLYRRLKHRDNSVLDVGAFNWTPSYVPGQFVISLTVPPENWPRVLDAVREELSVIKEYGIDDEELERAKKKVIAQHVFGKETASEAAASIGGSYFDTGDPYFEDSYVEGIRAVTRDDVRRTARKYLVFDRMNVAVITPGEDSVSPSATPPGASSSADTPDETESVIVRRPANGLTVLMREDHELPYATVQIYTRGGLLLEKEGEEGLAAMTGSLLTAGTRRYSKMEMAEKIENVGGSLNSGCGNNTCFVSSKVLREDLESALDLVSSALLEPVFPEEEIEKKRKETLLAIERQDEDWQAELMRLFRSHFFGSHPYGHNRLGTEASVKRFTREHILAFHARMARPERTVVAVYGDFRAGEVMKTVEKLFGKWRGEAAGEPTRPDPVPLLTEDRVIVKENEKTSAALFVGTNGLPLNDPRRPALDVLDALISGIGYPGGRLHEALRGGEADLVYVVHAFPFLGIDTGFFGVLTQTTMENLESVEAIVLDNLKRVAEEPVSNEEFQTAKEMVLTMHYLSLESLEAQAQSAAVNEVLGLGWDYDRRYPDMVRSVTADDILSLARELFTNTLVVKTLPVRMSRLQPRAAWISASNRWMFSRAKSMEGSSSRAMR</sequence>
<keyword evidence="3" id="KW-0732">Signal</keyword>
<dbReference type="GO" id="GO:0046872">
    <property type="term" value="F:metal ion binding"/>
    <property type="evidence" value="ECO:0007669"/>
    <property type="project" value="InterPro"/>
</dbReference>
<reference evidence="6 7" key="1">
    <citation type="submission" date="2019-05" db="EMBL/GenBank/DDBJ databases">
        <title>The Complete Genome Sequence of the n-alkane-degrading Desulfoglaeba alkanexedens ALDC reveals multiple alkylsuccinate synthase gene clusters.</title>
        <authorList>
            <person name="Callaghan A.V."/>
            <person name="Davidova I.A."/>
            <person name="Duncan K.E."/>
            <person name="Morris B."/>
            <person name="McInerney M.J."/>
        </authorList>
    </citation>
    <scope>NUCLEOTIDE SEQUENCE [LARGE SCALE GENOMIC DNA]</scope>
    <source>
        <strain evidence="6 7">ALDC</strain>
    </source>
</reference>
<dbReference type="Gene3D" id="3.30.830.10">
    <property type="entry name" value="Metalloenzyme, LuxS/M16 peptidase-like"/>
    <property type="match status" value="4"/>
</dbReference>
<evidence type="ECO:0000256" key="3">
    <source>
        <dbReference type="SAM" id="SignalP"/>
    </source>
</evidence>
<keyword evidence="7" id="KW-1185">Reference proteome</keyword>
<comment type="similarity">
    <text evidence="1">Belongs to the peptidase M16 family.</text>
</comment>
<dbReference type="Pfam" id="PF05193">
    <property type="entry name" value="Peptidase_M16_C"/>
    <property type="match status" value="2"/>
</dbReference>
<evidence type="ECO:0000259" key="4">
    <source>
        <dbReference type="Pfam" id="PF00675"/>
    </source>
</evidence>
<feature type="chain" id="PRO_5020198170" evidence="3">
    <location>
        <begin position="34"/>
        <end position="941"/>
    </location>
</feature>
<dbReference type="InterPro" id="IPR007863">
    <property type="entry name" value="Peptidase_M16_C"/>
</dbReference>
<feature type="domain" description="Peptidase M16 C-terminal" evidence="5">
    <location>
        <begin position="228"/>
        <end position="403"/>
    </location>
</feature>
<dbReference type="AlphaFoldDB" id="A0A4P8L5J1"/>
<protein>
    <submittedName>
        <fullName evidence="6">Insulinase family protein</fullName>
    </submittedName>
</protein>
<dbReference type="EMBL" id="CP040098">
    <property type="protein sequence ID" value="QCQ23249.1"/>
    <property type="molecule type" value="Genomic_DNA"/>
</dbReference>
<evidence type="ECO:0000259" key="5">
    <source>
        <dbReference type="Pfam" id="PF05193"/>
    </source>
</evidence>
<evidence type="ECO:0000256" key="2">
    <source>
        <dbReference type="SAM" id="MobiDB-lite"/>
    </source>
</evidence>
<dbReference type="KEGG" id="dax:FDQ92_14350"/>
<accession>A0A4P8L5J1</accession>